<dbReference type="AlphaFoldDB" id="A0A4Y1MR74"/>
<geneLocation type="plasmid" evidence="6">
    <name>p1-AD2</name>
</geneLocation>
<dbReference type="GO" id="GO:0004029">
    <property type="term" value="F:aldehyde dehydrogenase (NAD+) activity"/>
    <property type="evidence" value="ECO:0007669"/>
    <property type="project" value="UniProtKB-EC"/>
</dbReference>
<dbReference type="SUPFAM" id="SSF53720">
    <property type="entry name" value="ALDH-like"/>
    <property type="match status" value="1"/>
</dbReference>
<dbReference type="PROSITE" id="PS00687">
    <property type="entry name" value="ALDEHYDE_DEHYDR_GLU"/>
    <property type="match status" value="1"/>
</dbReference>
<dbReference type="FunFam" id="3.40.605.10:FF:000007">
    <property type="entry name" value="NAD/NADP-dependent betaine aldehyde dehydrogenase"/>
    <property type="match status" value="1"/>
</dbReference>
<dbReference type="InterPro" id="IPR016162">
    <property type="entry name" value="Ald_DH_N"/>
</dbReference>
<evidence type="ECO:0000256" key="3">
    <source>
        <dbReference type="PROSITE-ProRule" id="PRU10007"/>
    </source>
</evidence>
<evidence type="ECO:0000259" key="5">
    <source>
        <dbReference type="Pfam" id="PF00171"/>
    </source>
</evidence>
<dbReference type="Pfam" id="PF00171">
    <property type="entry name" value="Aldedh"/>
    <property type="match status" value="1"/>
</dbReference>
<dbReference type="EMBL" id="CP025188">
    <property type="protein sequence ID" value="AWV20491.1"/>
    <property type="molecule type" value="Genomic_DNA"/>
</dbReference>
<dbReference type="PANTHER" id="PTHR11699">
    <property type="entry name" value="ALDEHYDE DEHYDROGENASE-RELATED"/>
    <property type="match status" value="1"/>
</dbReference>
<accession>A0A4Y1MR74</accession>
<dbReference type="InterPro" id="IPR015590">
    <property type="entry name" value="Aldehyde_DH_dom"/>
</dbReference>
<comment type="similarity">
    <text evidence="1 4">Belongs to the aldehyde dehydrogenase family.</text>
</comment>
<dbReference type="Gene3D" id="3.40.309.10">
    <property type="entry name" value="Aldehyde Dehydrogenase, Chain A, domain 2"/>
    <property type="match status" value="1"/>
</dbReference>
<dbReference type="PROSITE" id="PS00070">
    <property type="entry name" value="ALDEHYDE_DEHYDR_CYS"/>
    <property type="match status" value="1"/>
</dbReference>
<protein>
    <submittedName>
        <fullName evidence="6">Aldehyde dehydrogenase</fullName>
        <ecNumber evidence="6">1.2.1.3</ecNumber>
    </submittedName>
</protein>
<keyword evidence="6" id="KW-0614">Plasmid</keyword>
<name>A0A4Y1MR74_9PROT</name>
<keyword evidence="2 4" id="KW-0560">Oxidoreductase</keyword>
<dbReference type="EC" id="1.2.1.3" evidence="6"/>
<evidence type="ECO:0000313" key="6">
    <source>
        <dbReference type="EMBL" id="AWV20491.1"/>
    </source>
</evidence>
<dbReference type="FunFam" id="3.40.309.10:FF:000012">
    <property type="entry name" value="Betaine aldehyde dehydrogenase"/>
    <property type="match status" value="1"/>
</dbReference>
<dbReference type="InterPro" id="IPR016161">
    <property type="entry name" value="Ald_DH/histidinol_DH"/>
</dbReference>
<reference evidence="6" key="1">
    <citation type="submission" date="2017-12" db="EMBL/GenBank/DDBJ databases">
        <authorList>
            <person name="Martens C."/>
            <person name="Dahlstrom E."/>
            <person name="Barbian K."/>
            <person name="Sykora L."/>
            <person name="Ricklefs S."/>
            <person name="Bruno D."/>
            <person name="Anzick I."/>
            <person name="Myles I."/>
            <person name="Datta S.K."/>
        </authorList>
    </citation>
    <scope>NUCLEOTIDE SEQUENCE</scope>
    <source>
        <strain evidence="6">AD2</strain>
        <plasmid evidence="6">p1-AD2</plasmid>
    </source>
</reference>
<dbReference type="Gene3D" id="3.40.605.10">
    <property type="entry name" value="Aldehyde Dehydrogenase, Chain A, domain 1"/>
    <property type="match status" value="1"/>
</dbReference>
<evidence type="ECO:0000256" key="2">
    <source>
        <dbReference type="ARBA" id="ARBA00023002"/>
    </source>
</evidence>
<evidence type="ECO:0000256" key="4">
    <source>
        <dbReference type="RuleBase" id="RU003345"/>
    </source>
</evidence>
<dbReference type="InterPro" id="IPR029510">
    <property type="entry name" value="Ald_DH_CS_GLU"/>
</dbReference>
<dbReference type="InterPro" id="IPR016163">
    <property type="entry name" value="Ald_DH_C"/>
</dbReference>
<gene>
    <name evidence="6" type="ORF">RADP37_04341</name>
</gene>
<dbReference type="RefSeq" id="WP_314216008.1">
    <property type="nucleotide sequence ID" value="NZ_CP025188.1"/>
</dbReference>
<feature type="domain" description="Aldehyde dehydrogenase" evidence="5">
    <location>
        <begin position="24"/>
        <end position="487"/>
    </location>
</feature>
<feature type="active site" evidence="3">
    <location>
        <position position="266"/>
    </location>
</feature>
<evidence type="ECO:0000256" key="1">
    <source>
        <dbReference type="ARBA" id="ARBA00009986"/>
    </source>
</evidence>
<organism evidence="6">
    <name type="scientific">Roseomonas mucosa</name>
    <dbReference type="NCBI Taxonomy" id="207340"/>
    <lineage>
        <taxon>Bacteria</taxon>
        <taxon>Pseudomonadati</taxon>
        <taxon>Pseudomonadota</taxon>
        <taxon>Alphaproteobacteria</taxon>
        <taxon>Acetobacterales</taxon>
        <taxon>Roseomonadaceae</taxon>
        <taxon>Roseomonas</taxon>
    </lineage>
</organism>
<sequence>MLSDTIGAHPYLRSDRPMFIAGRWVHASDGATIDVINPATEEVICTIPRATKEDVGAAVTAARRAFDEGSWRCFKPMERERILYRLADLLEKHADELAFLECLDNGKPRQIARERDIKAAITRLRYIAGWPSKLEGRVLRPSYNVPDATFHAFNVREPIGVVAQIVPWNFPLQMAVGKLAPALAAGCTCVLKPAELTSLTALRLGELVSEAEFPAGTVNIITGDASTGAFLVEHPGIDKIAFTGSTSVGLEIGTKAISRLKRVSLELGGKSPVIIGPDADLASTIPAVANAIFYNGGQVCIAGSRLYAHASVFDRIVSGIADIARSLRLGNGMDPATQQGPLISRNHMNRVLDHIDSGRSDGTVVVGGRRHGNAGYFVEPTVIVDLPEGSRCVREEIFGPVLVATPYENEDDVIRAANDTEYGLAASVWSRDLPFAMRVASRIKAGNVWINSHGLQDAAIPFGGFKKSGIGRENSSDGVLLYTEAKSTIMRI</sequence>
<dbReference type="InterPro" id="IPR016160">
    <property type="entry name" value="Ald_DH_CS_CYS"/>
</dbReference>
<proteinExistence type="inferred from homology"/>